<organism evidence="3 5">
    <name type="scientific">Pseudonocardia hierapolitana</name>
    <dbReference type="NCBI Taxonomy" id="1128676"/>
    <lineage>
        <taxon>Bacteria</taxon>
        <taxon>Bacillati</taxon>
        <taxon>Actinomycetota</taxon>
        <taxon>Actinomycetes</taxon>
        <taxon>Pseudonocardiales</taxon>
        <taxon>Pseudonocardiaceae</taxon>
        <taxon>Pseudonocardia</taxon>
    </lineage>
</organism>
<dbReference type="EMBL" id="VIWU01000001">
    <property type="protein sequence ID" value="TWF82212.1"/>
    <property type="molecule type" value="Genomic_DNA"/>
</dbReference>
<evidence type="ECO:0000256" key="1">
    <source>
        <dbReference type="SAM" id="MobiDB-lite"/>
    </source>
</evidence>
<dbReference type="SUPFAM" id="SSF47413">
    <property type="entry name" value="lambda repressor-like DNA-binding domains"/>
    <property type="match status" value="1"/>
</dbReference>
<dbReference type="PROSITE" id="PS50943">
    <property type="entry name" value="HTH_CROC1"/>
    <property type="match status" value="1"/>
</dbReference>
<proteinExistence type="predicted"/>
<keyword evidence="5" id="KW-1185">Reference proteome</keyword>
<evidence type="ECO:0000313" key="4">
    <source>
        <dbReference type="EMBL" id="TWF82212.1"/>
    </source>
</evidence>
<comment type="caution">
    <text evidence="3">The sequence shown here is derived from an EMBL/GenBank/DDBJ whole genome shotgun (WGS) entry which is preliminary data.</text>
</comment>
<keyword evidence="3" id="KW-0238">DNA-binding</keyword>
<feature type="region of interest" description="Disordered" evidence="1">
    <location>
        <begin position="83"/>
        <end position="112"/>
    </location>
</feature>
<dbReference type="EMBL" id="VIWU01000001">
    <property type="protein sequence ID" value="TWF78217.1"/>
    <property type="molecule type" value="Genomic_DNA"/>
</dbReference>
<feature type="domain" description="HTH cro/C1-type" evidence="2">
    <location>
        <begin position="54"/>
        <end position="72"/>
    </location>
</feature>
<dbReference type="Pfam" id="PF13443">
    <property type="entry name" value="HTH_26"/>
    <property type="match status" value="1"/>
</dbReference>
<evidence type="ECO:0000313" key="5">
    <source>
        <dbReference type="Proteomes" id="UP000321261"/>
    </source>
</evidence>
<dbReference type="Proteomes" id="UP000321261">
    <property type="component" value="Unassembled WGS sequence"/>
</dbReference>
<name>A0A561STM8_9PSEU</name>
<dbReference type="AlphaFoldDB" id="A0A561STM8"/>
<protein>
    <submittedName>
        <fullName evidence="3">DNA-binding Xre family transcriptional regulator</fullName>
    </submittedName>
</protein>
<gene>
    <name evidence="3" type="ORF">FHX44_114137</name>
    <name evidence="4" type="ORF">FHX44_118157</name>
</gene>
<reference evidence="3 5" key="1">
    <citation type="submission" date="2019-06" db="EMBL/GenBank/DDBJ databases">
        <title>Sequencing the genomes of 1000 actinobacteria strains.</title>
        <authorList>
            <person name="Klenk H.-P."/>
        </authorList>
    </citation>
    <scope>NUCLEOTIDE SEQUENCE [LARGE SCALE GENOMIC DNA]</scope>
    <source>
        <strain evidence="3 5">DSM 45671</strain>
    </source>
</reference>
<dbReference type="InterPro" id="IPR001387">
    <property type="entry name" value="Cro/C1-type_HTH"/>
</dbReference>
<dbReference type="InterPro" id="IPR010982">
    <property type="entry name" value="Lambda_DNA-bd_dom_sf"/>
</dbReference>
<dbReference type="RefSeq" id="WP_147257269.1">
    <property type="nucleotide sequence ID" value="NZ_VIWU01000001.1"/>
</dbReference>
<accession>A0A561STM8</accession>
<evidence type="ECO:0000313" key="3">
    <source>
        <dbReference type="EMBL" id="TWF78217.1"/>
    </source>
</evidence>
<dbReference type="OrthoDB" id="3626437at2"/>
<dbReference type="GO" id="GO:0003677">
    <property type="term" value="F:DNA binding"/>
    <property type="evidence" value="ECO:0007669"/>
    <property type="project" value="UniProtKB-KW"/>
</dbReference>
<evidence type="ECO:0000259" key="2">
    <source>
        <dbReference type="PROSITE" id="PS50943"/>
    </source>
</evidence>
<sequence>MIRKMGIEWHLRLRMAERGLFATSELLPLLAERGIHLSREQVYRLVTQPPQRLSMDTLAALCDILGCSPNDLIEVQAVNKQVRKASGDAGRPAPPPVRRTTIRRPGSGGEPR</sequence>